<feature type="compositionally biased region" description="Low complexity" evidence="2">
    <location>
        <begin position="479"/>
        <end position="489"/>
    </location>
</feature>
<proteinExistence type="predicted"/>
<dbReference type="Pfam" id="PF00059">
    <property type="entry name" value="Lectin_C"/>
    <property type="match status" value="1"/>
</dbReference>
<dbReference type="InterPro" id="IPR052807">
    <property type="entry name" value="Mito_transl_resp_regulator"/>
</dbReference>
<sequence length="1169" mass="130954">MLNTFHLFIVLLCLVIVNSSHAGSRNFVNRQYAQVRSDWVPTERGGRASVVFPLSSNTNAGQLNYQIQDAAKQRAEKDVIRTSTTSRSVYFQDYPELKTSQPVNELKSVSGFRPSQAYPITSSASEPVVEKREFPTVQSNAPYASIVDEKIELVPKTGKYIITGSVIPSLQTVEVVTTSPSLTDYSDLVDAMEHLVERLNELEMKLENEEAKEALDENSRSILAMNSALTLTKEKLEAEVTSLSARTVYLEQRLGDLEEVTREWINPNNLGYYDHTKTTEKRGAARRCPTQFFSLDDKDPVAPCYSISTEPNVRKNWQDASASCKEINAKLAEPKSTDELRKLTDYLRYNRTDQIGGGYWTGGLNPGLMWLWPSLGSSLTNIDPAFWLITPDAVDTNNGKCLRLSYDRTSQRYALQGSDCQRYLYFVCEYDNNGTAPTIERLEKSVANGKEYQDTTVSSVLRLTPKTSSAAGDVSISETQPTTTTQPSTPFYPVPHYKRISWPGSISTTRATTTTQPPPTPNYVGVIGFKGIPPKLRNEIPLNLAVLEDSNSSPFMDRVRKYKKINTQERIQKQNELLTKEVESIAASLLTGDALHMNSEEQKNEELSQEESDSVSFPYLRPTPTNQKLQNYKEKIAKLHELHLKDELSYGNPNPSIPVSKIPCGGCGAMLHCQSSSIPGYLPSEIFTSFTTHELRGKICQRCRFLREHDIALNVNVSPEDYPKVISVIRDKVAMVVLVVDLLDFPCSIWPGLLDIIGTKRPVCVVGNKVDLIPQDSRGYLDHMKKCLVNELEKSGIRRANIKHVSLISATTGFGVEELITKIQNSWGLQGDVYLLGCTNVGKSSLFNALISSDFCKTQAIDLLERATVSAWPGTTLNLLKFPMLRPTAIRLRERTLRLISENRLRRAEEKLRKEKLKETRNRAFATLIGHIGRTFTAKKKEEIESTDPFSTRADKIPSEDTNNFNPNHKDFAESKWCYDTPGTISPSQILTLLTLEELMLTLPKKLIKSRTVLLKPGMTYFLAGLSRIDYLEGPHSLLLTTLSSRHLPLTLVNCEDADKVYSELLGSRLLAIPCGSEQRLKQWPGLASKDVTFKGVGWKECAVDIVLSSAGYVAVTGEEDTEYNLKVYTPYARGIYIRSPPLLRHAVMLRGNRLSSSQAFCNNRLILK</sequence>
<dbReference type="PANTHER" id="PTHR46406:SF1">
    <property type="entry name" value="NITRIC OXIDE-ASSOCIATED PROTEIN 1"/>
    <property type="match status" value="1"/>
</dbReference>
<dbReference type="InterPro" id="IPR027417">
    <property type="entry name" value="P-loop_NTPase"/>
</dbReference>
<evidence type="ECO:0000256" key="3">
    <source>
        <dbReference type="SAM" id="SignalP"/>
    </source>
</evidence>
<dbReference type="Gene3D" id="3.40.50.300">
    <property type="entry name" value="P-loop containing nucleotide triphosphate hydrolases"/>
    <property type="match status" value="1"/>
</dbReference>
<dbReference type="InterPro" id="IPR006073">
    <property type="entry name" value="GTP-bd"/>
</dbReference>
<name>A0ABQ9Z5Y4_9CRUS</name>
<evidence type="ECO:0000256" key="1">
    <source>
        <dbReference type="SAM" id="Coils"/>
    </source>
</evidence>
<feature type="chain" id="PRO_5045323258" description="C-type lectin domain-containing protein" evidence="3">
    <location>
        <begin position="23"/>
        <end position="1169"/>
    </location>
</feature>
<reference evidence="5 6" key="1">
    <citation type="journal article" date="2023" name="Nucleic Acids Res.">
        <title>The hologenome of Daphnia magna reveals possible DNA methylation and microbiome-mediated evolution of the host genome.</title>
        <authorList>
            <person name="Chaturvedi A."/>
            <person name="Li X."/>
            <person name="Dhandapani V."/>
            <person name="Marshall H."/>
            <person name="Kissane S."/>
            <person name="Cuenca-Cambronero M."/>
            <person name="Asole G."/>
            <person name="Calvet F."/>
            <person name="Ruiz-Romero M."/>
            <person name="Marangio P."/>
            <person name="Guigo R."/>
            <person name="Rago D."/>
            <person name="Mirbahai L."/>
            <person name="Eastwood N."/>
            <person name="Colbourne J.K."/>
            <person name="Zhou J."/>
            <person name="Mallon E."/>
            <person name="Orsini L."/>
        </authorList>
    </citation>
    <scope>NUCLEOTIDE SEQUENCE [LARGE SCALE GENOMIC DNA]</scope>
    <source>
        <strain evidence="5">LRV0_1</strain>
    </source>
</reference>
<organism evidence="5 6">
    <name type="scientific">Daphnia magna</name>
    <dbReference type="NCBI Taxonomy" id="35525"/>
    <lineage>
        <taxon>Eukaryota</taxon>
        <taxon>Metazoa</taxon>
        <taxon>Ecdysozoa</taxon>
        <taxon>Arthropoda</taxon>
        <taxon>Crustacea</taxon>
        <taxon>Branchiopoda</taxon>
        <taxon>Diplostraca</taxon>
        <taxon>Cladocera</taxon>
        <taxon>Anomopoda</taxon>
        <taxon>Daphniidae</taxon>
        <taxon>Daphnia</taxon>
    </lineage>
</organism>
<dbReference type="Proteomes" id="UP001234178">
    <property type="component" value="Unassembled WGS sequence"/>
</dbReference>
<keyword evidence="6" id="KW-1185">Reference proteome</keyword>
<dbReference type="EMBL" id="JAOYFB010000002">
    <property type="protein sequence ID" value="KAK4008317.1"/>
    <property type="molecule type" value="Genomic_DNA"/>
</dbReference>
<dbReference type="CDD" id="cd01855">
    <property type="entry name" value="YqeH"/>
    <property type="match status" value="1"/>
</dbReference>
<dbReference type="InterPro" id="IPR016187">
    <property type="entry name" value="CTDL_fold"/>
</dbReference>
<feature type="domain" description="C-type lectin" evidence="4">
    <location>
        <begin position="304"/>
        <end position="429"/>
    </location>
</feature>
<dbReference type="Pfam" id="PF01926">
    <property type="entry name" value="MMR_HSR1"/>
    <property type="match status" value="1"/>
</dbReference>
<feature type="region of interest" description="Disordered" evidence="2">
    <location>
        <begin position="600"/>
        <end position="623"/>
    </location>
</feature>
<dbReference type="InterPro" id="IPR001304">
    <property type="entry name" value="C-type_lectin-like"/>
</dbReference>
<evidence type="ECO:0000256" key="2">
    <source>
        <dbReference type="SAM" id="MobiDB-lite"/>
    </source>
</evidence>
<dbReference type="Gene3D" id="3.10.100.10">
    <property type="entry name" value="Mannose-Binding Protein A, subunit A"/>
    <property type="match status" value="1"/>
</dbReference>
<accession>A0ABQ9Z5Y4</accession>
<dbReference type="PROSITE" id="PS50041">
    <property type="entry name" value="C_TYPE_LECTIN_2"/>
    <property type="match status" value="1"/>
</dbReference>
<keyword evidence="3" id="KW-0732">Signal</keyword>
<dbReference type="PANTHER" id="PTHR46406">
    <property type="entry name" value="NITRIC OXIDE-ASSOCIATED PROTEIN 1"/>
    <property type="match status" value="1"/>
</dbReference>
<evidence type="ECO:0000259" key="4">
    <source>
        <dbReference type="PROSITE" id="PS50041"/>
    </source>
</evidence>
<dbReference type="SMART" id="SM00034">
    <property type="entry name" value="CLECT"/>
    <property type="match status" value="1"/>
</dbReference>
<dbReference type="InterPro" id="IPR016186">
    <property type="entry name" value="C-type_lectin-like/link_sf"/>
</dbReference>
<dbReference type="SUPFAM" id="SSF56436">
    <property type="entry name" value="C-type lectin-like"/>
    <property type="match status" value="1"/>
</dbReference>
<comment type="caution">
    <text evidence="5">The sequence shown here is derived from an EMBL/GenBank/DDBJ whole genome shotgun (WGS) entry which is preliminary data.</text>
</comment>
<gene>
    <name evidence="5" type="ORF">OUZ56_013461</name>
</gene>
<feature type="coiled-coil region" evidence="1">
    <location>
        <begin position="185"/>
        <end position="246"/>
    </location>
</feature>
<dbReference type="CDD" id="cd00037">
    <property type="entry name" value="CLECT"/>
    <property type="match status" value="1"/>
</dbReference>
<evidence type="ECO:0000313" key="5">
    <source>
        <dbReference type="EMBL" id="KAK4008317.1"/>
    </source>
</evidence>
<evidence type="ECO:0000313" key="6">
    <source>
        <dbReference type="Proteomes" id="UP001234178"/>
    </source>
</evidence>
<feature type="signal peptide" evidence="3">
    <location>
        <begin position="1"/>
        <end position="22"/>
    </location>
</feature>
<feature type="region of interest" description="Disordered" evidence="2">
    <location>
        <begin position="470"/>
        <end position="494"/>
    </location>
</feature>
<keyword evidence="1" id="KW-0175">Coiled coil</keyword>
<protein>
    <recommendedName>
        <fullName evidence="4">C-type lectin domain-containing protein</fullName>
    </recommendedName>
</protein>
<dbReference type="SUPFAM" id="SSF52540">
    <property type="entry name" value="P-loop containing nucleoside triphosphate hydrolases"/>
    <property type="match status" value="1"/>
</dbReference>